<evidence type="ECO:0000313" key="2">
    <source>
        <dbReference type="Proteomes" id="UP000382040"/>
    </source>
</evidence>
<keyword evidence="2" id="KW-1185">Reference proteome</keyword>
<gene>
    <name evidence="1" type="ORF">PBR20603_02617</name>
</gene>
<protein>
    <submittedName>
        <fullName evidence="1">Uncharacterized protein</fullName>
    </submittedName>
</protein>
<dbReference type="Proteomes" id="UP000382040">
    <property type="component" value="Unassembled WGS sequence"/>
</dbReference>
<proteinExistence type="predicted"/>
<dbReference type="EMBL" id="CABPST010000005">
    <property type="protein sequence ID" value="VVE88661.1"/>
    <property type="molecule type" value="Genomic_DNA"/>
</dbReference>
<sequence length="29" mass="3127">MPIVPALMYAAEYAFQGLILLSSAAPLFQ</sequence>
<organism evidence="1 2">
    <name type="scientific">Pandoraea bronchicola</name>
    <dbReference type="NCBI Taxonomy" id="2508287"/>
    <lineage>
        <taxon>Bacteria</taxon>
        <taxon>Pseudomonadati</taxon>
        <taxon>Pseudomonadota</taxon>
        <taxon>Betaproteobacteria</taxon>
        <taxon>Burkholderiales</taxon>
        <taxon>Burkholderiaceae</taxon>
        <taxon>Pandoraea</taxon>
    </lineage>
</organism>
<evidence type="ECO:0000313" key="1">
    <source>
        <dbReference type="EMBL" id="VVE88661.1"/>
    </source>
</evidence>
<reference evidence="1 2" key="1">
    <citation type="submission" date="2019-08" db="EMBL/GenBank/DDBJ databases">
        <authorList>
            <person name="Peeters C."/>
        </authorList>
    </citation>
    <scope>NUCLEOTIDE SEQUENCE [LARGE SCALE GENOMIC DNA]</scope>
    <source>
        <strain evidence="1 2">LMG 20603</strain>
    </source>
</reference>
<name>A0A5E5BQT0_9BURK</name>
<accession>A0A5E5BQT0</accession>
<dbReference type="AlphaFoldDB" id="A0A5E5BQT0"/>